<dbReference type="GO" id="GO:0016887">
    <property type="term" value="F:ATP hydrolysis activity"/>
    <property type="evidence" value="ECO:0007669"/>
    <property type="project" value="InterPro"/>
</dbReference>
<dbReference type="SUPFAM" id="SSF52540">
    <property type="entry name" value="P-loop containing nucleoside triphosphate hydrolases"/>
    <property type="match status" value="1"/>
</dbReference>
<dbReference type="FunFam" id="3.40.50.300:FF:000032">
    <property type="entry name" value="Export ABC transporter ATP-binding protein"/>
    <property type="match status" value="1"/>
</dbReference>
<reference evidence="6" key="1">
    <citation type="journal article" date="2024" name="Syst. Appl. Microbiol.">
        <title>First single-strain enrichments of Electrothrix cable bacteria, description of E. aestuarii sp. nov. and E. rattekaaiensis sp. nov., and proposal of a cable bacteria taxonomy following the rules of the SeqCode.</title>
        <authorList>
            <person name="Plum-Jensen L.E."/>
            <person name="Schramm A."/>
            <person name="Marshall I.P.G."/>
        </authorList>
    </citation>
    <scope>NUCLEOTIDE SEQUENCE</scope>
    <source>
        <strain evidence="6">Rat1</strain>
    </source>
</reference>
<dbReference type="InterPro" id="IPR027417">
    <property type="entry name" value="P-loop_NTPase"/>
</dbReference>
<organism evidence="6">
    <name type="scientific">Candidatus Electrothrix aestuarii</name>
    <dbReference type="NCBI Taxonomy" id="3062594"/>
    <lineage>
        <taxon>Bacteria</taxon>
        <taxon>Pseudomonadati</taxon>
        <taxon>Thermodesulfobacteriota</taxon>
        <taxon>Desulfobulbia</taxon>
        <taxon>Desulfobulbales</taxon>
        <taxon>Desulfobulbaceae</taxon>
        <taxon>Candidatus Electrothrix</taxon>
    </lineage>
</organism>
<keyword evidence="3 6" id="KW-0067">ATP-binding</keyword>
<gene>
    <name evidence="6" type="ORF">Q3M24_06810</name>
</gene>
<evidence type="ECO:0000256" key="3">
    <source>
        <dbReference type="ARBA" id="ARBA00022840"/>
    </source>
</evidence>
<protein>
    <submittedName>
        <fullName evidence="6">ABC transporter ATP-binding protein</fullName>
    </submittedName>
</protein>
<dbReference type="GO" id="GO:0005886">
    <property type="term" value="C:plasma membrane"/>
    <property type="evidence" value="ECO:0007669"/>
    <property type="project" value="TreeGrafter"/>
</dbReference>
<proteinExistence type="inferred from homology"/>
<dbReference type="AlphaFoldDB" id="A0AAU8LZX7"/>
<comment type="similarity">
    <text evidence="4">Belongs to the ABC transporter superfamily. Macrolide exporter (TC 3.A.1.122) family.</text>
</comment>
<dbReference type="Gene3D" id="3.40.50.300">
    <property type="entry name" value="P-loop containing nucleotide triphosphate hydrolases"/>
    <property type="match status" value="1"/>
</dbReference>
<sequence length="230" mass="25249">MSDFLEAQQIGKTFRPDKEVEVAALRNINLTIRQGDFAVLSGPSGSGKTTLLNIIGCLDAATEGQVFLTGEQLTGLPEKKLSLIRRDQIGFVFQAYNLIPVLTARENIEYIMKLQGRSQEECDARVTEVARKLEIHTLLDKLPGQLSGGQQQRVAVARAVATTPKLILADEPTANLDSKTAASLMDMMERLNEDEGVTIIFSSHDPLVIGKARHSIVLKDGEIISDERIH</sequence>
<dbReference type="InterPro" id="IPR003439">
    <property type="entry name" value="ABC_transporter-like_ATP-bd"/>
</dbReference>
<feature type="domain" description="ABC transporter" evidence="5">
    <location>
        <begin position="5"/>
        <end position="229"/>
    </location>
</feature>
<dbReference type="InterPro" id="IPR003593">
    <property type="entry name" value="AAA+_ATPase"/>
</dbReference>
<dbReference type="GO" id="GO:0005524">
    <property type="term" value="F:ATP binding"/>
    <property type="evidence" value="ECO:0007669"/>
    <property type="project" value="UniProtKB-KW"/>
</dbReference>
<reference evidence="6" key="2">
    <citation type="submission" date="2024-06" db="EMBL/GenBank/DDBJ databases">
        <authorList>
            <person name="Plum-Jensen L.E."/>
            <person name="Schramm A."/>
            <person name="Marshall I.P.G."/>
        </authorList>
    </citation>
    <scope>NUCLEOTIDE SEQUENCE</scope>
    <source>
        <strain evidence="6">Rat1</strain>
    </source>
</reference>
<dbReference type="GO" id="GO:0022857">
    <property type="term" value="F:transmembrane transporter activity"/>
    <property type="evidence" value="ECO:0007669"/>
    <property type="project" value="UniProtKB-ARBA"/>
</dbReference>
<dbReference type="PANTHER" id="PTHR24220:SF692">
    <property type="entry name" value="ABC TRANSPORTER DOMAIN-CONTAINING PROTEIN"/>
    <property type="match status" value="1"/>
</dbReference>
<dbReference type="KEGG" id="eaj:Q3M24_06810"/>
<dbReference type="EMBL" id="CP159373">
    <property type="protein sequence ID" value="XCN74451.1"/>
    <property type="molecule type" value="Genomic_DNA"/>
</dbReference>
<evidence type="ECO:0000313" key="6">
    <source>
        <dbReference type="EMBL" id="XCN74451.1"/>
    </source>
</evidence>
<keyword evidence="1" id="KW-0813">Transport</keyword>
<keyword evidence="2" id="KW-0547">Nucleotide-binding</keyword>
<dbReference type="CDD" id="cd03255">
    <property type="entry name" value="ABC_MJ0796_LolCDE_FtsE"/>
    <property type="match status" value="1"/>
</dbReference>
<evidence type="ECO:0000256" key="2">
    <source>
        <dbReference type="ARBA" id="ARBA00022741"/>
    </source>
</evidence>
<dbReference type="GO" id="GO:0098796">
    <property type="term" value="C:membrane protein complex"/>
    <property type="evidence" value="ECO:0007669"/>
    <property type="project" value="UniProtKB-ARBA"/>
</dbReference>
<dbReference type="SMART" id="SM00382">
    <property type="entry name" value="AAA"/>
    <property type="match status" value="1"/>
</dbReference>
<dbReference type="PROSITE" id="PS50893">
    <property type="entry name" value="ABC_TRANSPORTER_2"/>
    <property type="match status" value="1"/>
</dbReference>
<dbReference type="InterPro" id="IPR015854">
    <property type="entry name" value="ABC_transpr_LolD-like"/>
</dbReference>
<dbReference type="InterPro" id="IPR017911">
    <property type="entry name" value="MacB-like_ATP-bd"/>
</dbReference>
<evidence type="ECO:0000256" key="4">
    <source>
        <dbReference type="ARBA" id="ARBA00038388"/>
    </source>
</evidence>
<dbReference type="Pfam" id="PF00005">
    <property type="entry name" value="ABC_tran"/>
    <property type="match status" value="1"/>
</dbReference>
<evidence type="ECO:0000259" key="5">
    <source>
        <dbReference type="PROSITE" id="PS50893"/>
    </source>
</evidence>
<dbReference type="PANTHER" id="PTHR24220">
    <property type="entry name" value="IMPORT ATP-BINDING PROTEIN"/>
    <property type="match status" value="1"/>
</dbReference>
<name>A0AAU8LZX7_9BACT</name>
<accession>A0AAU8LZX7</accession>
<dbReference type="PROSITE" id="PS00211">
    <property type="entry name" value="ABC_TRANSPORTER_1"/>
    <property type="match status" value="1"/>
</dbReference>
<evidence type="ECO:0000256" key="1">
    <source>
        <dbReference type="ARBA" id="ARBA00022448"/>
    </source>
</evidence>
<dbReference type="InterPro" id="IPR017871">
    <property type="entry name" value="ABC_transporter-like_CS"/>
</dbReference>